<evidence type="ECO:0000256" key="2">
    <source>
        <dbReference type="SAM" id="MobiDB-lite"/>
    </source>
</evidence>
<keyword evidence="1" id="KW-0863">Zinc-finger</keyword>
<sequence>MEKQTDIPTSDASEISQLREELNRLKLKFEHTPATQADDQLSREASRQRAKGVTIAKLGELHWSFTVPSHAVLSSATNWAAWFKNVQYALRELCLEIEDLKYLDSATHTRLLRQMHMALSTKLQNKGLDCEDFEESIDILRAATIGSRQHSEDDYAERLREFDFLPGESLSKMVDRYENLADEATSLGVKLDEKYKVTNLRVVISAKFPDLYLHLIVHKSWSVFLETVHMVTKFPKYKKAPIPRQNREQRTSATAGRRGGSCYNCDESGHHSNQCSKPRDAAKINAKINVKISSKRALGRQQNQGKNTNSSVHALDDENDEGIGMFTTPKRHIHYITAECLAIDDASPNTNSIDNRCLTWIADTRATTHAICHEGDFVEGSVVKCNTQVMTGNGSTVAYKKGVVIMHMPESNLKVTLSTLSSFSDPSTPKQALAMSDKWRDATDKEIETMLSYNVFEFTDKPVDKKLIRLRWVFRIKTHGRYKARLVARGDMQREGFDYGQTFASTSHSDSWRILMATAVMKGRVLRQFDIKAAYLHGIIQEDAYVSVPKELEDYFQRNPHISDHLGYKTGMVIKLKRTLYGLEQSGHEWQKVMKQYLMYTGFKQVPCDLAAYRNESLDITVCTHIDDLLYDGPNEEAVKRFERKLMDRFHGELTETPKWLLGVTLGFNPNSIELDQIILIDSILEEAGMNQCQPSQTPAPLPPSNPWQDTLIDHRFRRLVGRLMYQNVVARSTLEAELIAMSDAMAAAMFMKSFATQTGHDIEITGFADNKGSLTTANRTDATSRATRHIRADHFYIREKVADGSVALELVDTRHQIADALTKPLSAPLTKKYNKVLSGGLDPDKPPHESIVIE</sequence>
<name>A0ABR4MFB8_9PEZI</name>
<evidence type="ECO:0000313" key="5">
    <source>
        <dbReference type="Proteomes" id="UP001610728"/>
    </source>
</evidence>
<protein>
    <submittedName>
        <fullName evidence="4">Importin beta-related nuclear transport receptor</fullName>
    </submittedName>
</protein>
<evidence type="ECO:0000259" key="3">
    <source>
        <dbReference type="PROSITE" id="PS50158"/>
    </source>
</evidence>
<evidence type="ECO:0000256" key="1">
    <source>
        <dbReference type="PROSITE-ProRule" id="PRU00047"/>
    </source>
</evidence>
<dbReference type="SUPFAM" id="SSF57756">
    <property type="entry name" value="Retrovirus zinc finger-like domains"/>
    <property type="match status" value="1"/>
</dbReference>
<dbReference type="Pfam" id="PF07727">
    <property type="entry name" value="RVT_2"/>
    <property type="match status" value="1"/>
</dbReference>
<dbReference type="Proteomes" id="UP001610728">
    <property type="component" value="Unassembled WGS sequence"/>
</dbReference>
<dbReference type="PROSITE" id="PS50158">
    <property type="entry name" value="ZF_CCHC"/>
    <property type="match status" value="1"/>
</dbReference>
<reference evidence="4 5" key="1">
    <citation type="submission" date="2020-05" db="EMBL/GenBank/DDBJ databases">
        <title>Ceratocystis lukuohia genome.</title>
        <authorList>
            <person name="Harrington T.C."/>
            <person name="Kim K."/>
            <person name="Mayers C.G."/>
        </authorList>
    </citation>
    <scope>NUCLEOTIDE SEQUENCE [LARGE SCALE GENOMIC DNA]</scope>
    <source>
        <strain evidence="4 5">C4212</strain>
    </source>
</reference>
<dbReference type="InterPro" id="IPR013103">
    <property type="entry name" value="RVT_2"/>
</dbReference>
<dbReference type="GeneID" id="98118706"/>
<feature type="domain" description="CCHC-type" evidence="3">
    <location>
        <begin position="262"/>
        <end position="277"/>
    </location>
</feature>
<feature type="region of interest" description="Disordered" evidence="2">
    <location>
        <begin position="295"/>
        <end position="320"/>
    </location>
</feature>
<comment type="caution">
    <text evidence="4">The sequence shown here is derived from an EMBL/GenBank/DDBJ whole genome shotgun (WGS) entry which is preliminary data.</text>
</comment>
<keyword evidence="1" id="KW-0862">Zinc</keyword>
<keyword evidence="5" id="KW-1185">Reference proteome</keyword>
<dbReference type="RefSeq" id="XP_070858153.1">
    <property type="nucleotide sequence ID" value="XM_071003171.1"/>
</dbReference>
<dbReference type="CDD" id="cd09272">
    <property type="entry name" value="RNase_HI_RT_Ty1"/>
    <property type="match status" value="1"/>
</dbReference>
<organism evidence="4 5">
    <name type="scientific">Ceratocystis lukuohia</name>
    <dbReference type="NCBI Taxonomy" id="2019550"/>
    <lineage>
        <taxon>Eukaryota</taxon>
        <taxon>Fungi</taxon>
        <taxon>Dikarya</taxon>
        <taxon>Ascomycota</taxon>
        <taxon>Pezizomycotina</taxon>
        <taxon>Sordariomycetes</taxon>
        <taxon>Hypocreomycetidae</taxon>
        <taxon>Microascales</taxon>
        <taxon>Ceratocystidaceae</taxon>
        <taxon>Ceratocystis</taxon>
    </lineage>
</organism>
<dbReference type="InterPro" id="IPR036875">
    <property type="entry name" value="Znf_CCHC_sf"/>
</dbReference>
<gene>
    <name evidence="4" type="ORF">HOO65_050094</name>
</gene>
<accession>A0ABR4MFB8</accession>
<keyword evidence="1" id="KW-0479">Metal-binding</keyword>
<dbReference type="Gene3D" id="4.10.60.10">
    <property type="entry name" value="Zinc finger, CCHC-type"/>
    <property type="match status" value="1"/>
</dbReference>
<dbReference type="EMBL" id="JABSNW010000005">
    <property type="protein sequence ID" value="KAL2886973.1"/>
    <property type="molecule type" value="Genomic_DNA"/>
</dbReference>
<dbReference type="InterPro" id="IPR001878">
    <property type="entry name" value="Znf_CCHC"/>
</dbReference>
<feature type="compositionally biased region" description="Polar residues" evidence="2">
    <location>
        <begin position="300"/>
        <end position="312"/>
    </location>
</feature>
<proteinExistence type="predicted"/>
<evidence type="ECO:0000313" key="4">
    <source>
        <dbReference type="EMBL" id="KAL2886973.1"/>
    </source>
</evidence>
<keyword evidence="4" id="KW-0675">Receptor</keyword>